<feature type="domain" description="HNH nuclease" evidence="1">
    <location>
        <begin position="324"/>
        <end position="375"/>
    </location>
</feature>
<dbReference type="InterPro" id="IPR003870">
    <property type="entry name" value="DUF222"/>
</dbReference>
<reference evidence="2 3" key="1">
    <citation type="submission" date="2023-08" db="EMBL/GenBank/DDBJ databases">
        <authorList>
            <person name="Folkvardsen B D."/>
            <person name="Norman A."/>
        </authorList>
    </citation>
    <scope>NUCLEOTIDE SEQUENCE [LARGE SCALE GENOMIC DNA]</scope>
    <source>
        <strain evidence="2 3">Mu0083</strain>
    </source>
</reference>
<evidence type="ECO:0000313" key="3">
    <source>
        <dbReference type="Proteomes" id="UP001190336"/>
    </source>
</evidence>
<dbReference type="Pfam" id="PF02720">
    <property type="entry name" value="DUF222"/>
    <property type="match status" value="1"/>
</dbReference>
<dbReference type="InterPro" id="IPR003615">
    <property type="entry name" value="HNH_nuc"/>
</dbReference>
<proteinExistence type="predicted"/>
<protein>
    <submittedName>
        <fullName evidence="2">DUF222 domain-containing protein</fullName>
    </submittedName>
</protein>
<accession>A0ABN9N749</accession>
<dbReference type="CDD" id="cd00085">
    <property type="entry name" value="HNHc"/>
    <property type="match status" value="1"/>
</dbReference>
<organism evidence="2 3">
    <name type="scientific">[Mycobacterium] kokjensenii</name>
    <dbReference type="NCBI Taxonomy" id="3064287"/>
    <lineage>
        <taxon>Bacteria</taxon>
        <taxon>Bacillati</taxon>
        <taxon>Actinomycetota</taxon>
        <taxon>Actinomycetes</taxon>
        <taxon>Mycobacteriales</taxon>
        <taxon>Mycobacteriaceae</taxon>
        <taxon>Mycolicibacter</taxon>
    </lineage>
</organism>
<dbReference type="Proteomes" id="UP001190336">
    <property type="component" value="Chromosome"/>
</dbReference>
<dbReference type="EMBL" id="OY726394">
    <property type="protein sequence ID" value="CAJ1501648.1"/>
    <property type="molecule type" value="Genomic_DNA"/>
</dbReference>
<dbReference type="SMART" id="SM00507">
    <property type="entry name" value="HNHc"/>
    <property type="match status" value="1"/>
</dbReference>
<dbReference type="RefSeq" id="WP_308473479.1">
    <property type="nucleotide sequence ID" value="NZ_OY726394.1"/>
</dbReference>
<name>A0ABN9N749_9MYCO</name>
<evidence type="ECO:0000313" key="2">
    <source>
        <dbReference type="EMBL" id="CAJ1501648.1"/>
    </source>
</evidence>
<sequence length="492" mass="53826">MFDIDLPDLGVIRGLDDAGLVDAMADGVRLQSAWLARVFAAGAELYHRRLRQQPVAGREIWAIDGWEEVAAEIFAAQGISRGRAAGQLRIGLALRERLPRFEALFAAGVVDFQIVAAVVHRSELMLDLDAIPRLDRWLERNAPRWGKWSRARIVEAVDYWIQVLEPVAVREARATEATRHIGISPMHSGLAEIFGDVRTPDALAFDQRLGELAGTVCDADPRTKEQRRADALAALTAGAATMVCECGSPQCPAAAGDAPVGAVMIHVLAEQATLTGAGDKPGYVPGFGGLAADTVRQVAQSARLRTVRHPGDAPPESGYRPSAALADFIRCRDLTCRFPGCGRPAEYADIDHTVPWPAGPTHACNLKLLCRRHHLLKTFWTGPNGWRDRQEPDGTVIWTAPTGQTYTTTPAGTLYFPHLAAPTTTLDLPPWIPVGDRGARMPTRRQTRAQDRAYRIQLERHHNQTRLDIHAAEAQLAHTAKHRAALDDPPPF</sequence>
<evidence type="ECO:0000259" key="1">
    <source>
        <dbReference type="SMART" id="SM00507"/>
    </source>
</evidence>
<keyword evidence="3" id="KW-1185">Reference proteome</keyword>
<gene>
    <name evidence="2" type="ORF">MU0083_002735</name>
</gene>